<evidence type="ECO:0000313" key="6">
    <source>
        <dbReference type="EMBL" id="MEE6147626.1"/>
    </source>
</evidence>
<dbReference type="Gene3D" id="3.90.76.10">
    <property type="entry name" value="Dipeptide-binding Protein, Domain 1"/>
    <property type="match status" value="1"/>
</dbReference>
<dbReference type="InterPro" id="IPR039424">
    <property type="entry name" value="SBP_5"/>
</dbReference>
<dbReference type="SUPFAM" id="SSF53850">
    <property type="entry name" value="Periplasmic binding protein-like II"/>
    <property type="match status" value="1"/>
</dbReference>
<accession>A0ABU7RAK0</accession>
<dbReference type="CDD" id="cd00995">
    <property type="entry name" value="PBP2_NikA_DppA_OppA_like"/>
    <property type="match status" value="1"/>
</dbReference>
<dbReference type="RefSeq" id="WP_330958394.1">
    <property type="nucleotide sequence ID" value="NZ_JAZGJQ010000006.1"/>
</dbReference>
<dbReference type="InterPro" id="IPR006311">
    <property type="entry name" value="TAT_signal"/>
</dbReference>
<name>A0ABU7RAK0_9ACTN</name>
<reference evidence="6 7" key="1">
    <citation type="submission" date="2024-01" db="EMBL/GenBank/DDBJ databases">
        <title>Description of Olsenella sp. nov., isolated from pig feces.</title>
        <authorList>
            <person name="Chang Y.-H."/>
        </authorList>
    </citation>
    <scope>NUCLEOTIDE SEQUENCE [LARGE SCALE GENOMIC DNA]</scope>
    <source>
        <strain evidence="6 7">YH-ols2223</strain>
    </source>
</reference>
<sequence length="541" mass="58872">MASSRNGGPVRATSSSLTRRSFLRGAIGVAATAGAAGALAGCGGASSNAGTTTEKVLRFGVANPKASFDTQITSNTWGASENVCDTLIRLNPDSKQLEPVLVTSLPTVSEDGLTYTFELKDGVKFHDGSTLTAEDVRYTLTRVLAKQAQSDGYDKIAGAKDVVSGAATELAGFSAQDDRHFTITLSQPFSSFPYLLAQFYASIYPHEACEAAGDSWGTGTDFIGCGPFKLESNDDSTEVVLTAFDEYHDGKPAIDRVEVHYIDDGNTRMMNYTNGDIDLCFLDTSLLDQYKSNDDVSGQIVYYTPAATQFLNINLNDESFQDVRVRQALSLAINRQELCDTILSGAAKPCSAFIPSSETGYDKSAEVLPYDPDQARKLLAEAGATDLHLTAQVRSQDQAVMVAIQNYWQQVGVTVDVQVIDSGLWRESRSNGSLSLTLVTWSTLSFVGVEHMGSYFRSDKAKTRSSFYDSPAFDAYVDAARSSQDEATQLDNAIQADRQLVRVDYGTIPVDWPQNPYVLREGYEGLEMLVDPHFRKVTYNK</sequence>
<evidence type="ECO:0000256" key="1">
    <source>
        <dbReference type="ARBA" id="ARBA00004196"/>
    </source>
</evidence>
<keyword evidence="7" id="KW-1185">Reference proteome</keyword>
<dbReference type="Gene3D" id="3.10.105.10">
    <property type="entry name" value="Dipeptide-binding Protein, Domain 3"/>
    <property type="match status" value="1"/>
</dbReference>
<dbReference type="Pfam" id="PF00496">
    <property type="entry name" value="SBP_bac_5"/>
    <property type="match status" value="1"/>
</dbReference>
<comment type="subcellular location">
    <subcellularLocation>
        <location evidence="1">Cell envelope</location>
    </subcellularLocation>
</comment>
<keyword evidence="3" id="KW-0813">Transport</keyword>
<dbReference type="PANTHER" id="PTHR30290:SF10">
    <property type="entry name" value="PERIPLASMIC OLIGOPEPTIDE-BINDING PROTEIN-RELATED"/>
    <property type="match status" value="1"/>
</dbReference>
<keyword evidence="4" id="KW-0732">Signal</keyword>
<evidence type="ECO:0000256" key="4">
    <source>
        <dbReference type="ARBA" id="ARBA00022729"/>
    </source>
</evidence>
<organism evidence="6 7">
    <name type="scientific">Olsenella absiana</name>
    <dbReference type="NCBI Taxonomy" id="3115222"/>
    <lineage>
        <taxon>Bacteria</taxon>
        <taxon>Bacillati</taxon>
        <taxon>Actinomycetota</taxon>
        <taxon>Coriobacteriia</taxon>
        <taxon>Coriobacteriales</taxon>
        <taxon>Atopobiaceae</taxon>
        <taxon>Olsenella</taxon>
    </lineage>
</organism>
<proteinExistence type="inferred from homology"/>
<dbReference type="EMBL" id="JAZGJQ010000006">
    <property type="protein sequence ID" value="MEE6147626.1"/>
    <property type="molecule type" value="Genomic_DNA"/>
</dbReference>
<dbReference type="PIRSF" id="PIRSF002741">
    <property type="entry name" value="MppA"/>
    <property type="match status" value="1"/>
</dbReference>
<evidence type="ECO:0000313" key="7">
    <source>
        <dbReference type="Proteomes" id="UP001332931"/>
    </source>
</evidence>
<comment type="caution">
    <text evidence="6">The sequence shown here is derived from an EMBL/GenBank/DDBJ whole genome shotgun (WGS) entry which is preliminary data.</text>
</comment>
<evidence type="ECO:0000256" key="3">
    <source>
        <dbReference type="ARBA" id="ARBA00022448"/>
    </source>
</evidence>
<comment type="similarity">
    <text evidence="2">Belongs to the bacterial solute-binding protein 5 family.</text>
</comment>
<feature type="domain" description="Solute-binding protein family 5" evidence="5">
    <location>
        <begin position="97"/>
        <end position="459"/>
    </location>
</feature>
<dbReference type="Proteomes" id="UP001332931">
    <property type="component" value="Unassembled WGS sequence"/>
</dbReference>
<dbReference type="InterPro" id="IPR000914">
    <property type="entry name" value="SBP_5_dom"/>
</dbReference>
<dbReference type="PROSITE" id="PS51318">
    <property type="entry name" value="TAT"/>
    <property type="match status" value="1"/>
</dbReference>
<dbReference type="Gene3D" id="3.40.190.10">
    <property type="entry name" value="Periplasmic binding protein-like II"/>
    <property type="match status" value="1"/>
</dbReference>
<evidence type="ECO:0000259" key="5">
    <source>
        <dbReference type="Pfam" id="PF00496"/>
    </source>
</evidence>
<protein>
    <submittedName>
        <fullName evidence="6">ABC transporter substrate-binding protein</fullName>
    </submittedName>
</protein>
<gene>
    <name evidence="6" type="ORF">VXJ25_06495</name>
</gene>
<evidence type="ECO:0000256" key="2">
    <source>
        <dbReference type="ARBA" id="ARBA00005695"/>
    </source>
</evidence>
<dbReference type="InterPro" id="IPR030678">
    <property type="entry name" value="Peptide/Ni-bd"/>
</dbReference>
<dbReference type="PANTHER" id="PTHR30290">
    <property type="entry name" value="PERIPLASMIC BINDING COMPONENT OF ABC TRANSPORTER"/>
    <property type="match status" value="1"/>
</dbReference>